<proteinExistence type="predicted"/>
<comment type="caution">
    <text evidence="1">The sequence shown here is derived from an EMBL/GenBank/DDBJ whole genome shotgun (WGS) entry which is preliminary data.</text>
</comment>
<reference evidence="1 2" key="1">
    <citation type="submission" date="2020-09" db="EMBL/GenBank/DDBJ databases">
        <title>Genome sequences of type strains of Chitinophaga qingshengii and Chitinophaga varians.</title>
        <authorList>
            <person name="Kittiwongwattana C."/>
        </authorList>
    </citation>
    <scope>NUCLEOTIDE SEQUENCE [LARGE SCALE GENOMIC DNA]</scope>
    <source>
        <strain evidence="1 2">JCM 30026</strain>
    </source>
</reference>
<gene>
    <name evidence="1" type="ORF">ICL07_32040</name>
</gene>
<evidence type="ECO:0000313" key="1">
    <source>
        <dbReference type="EMBL" id="MBC9935053.1"/>
    </source>
</evidence>
<sequence>MKKENSGKKLQINKTLLGNLSQSSMANILGGLAFGVTGSTCSSGCSTSNQVTCDGSQCTKCTSTCPCQPQD</sequence>
<dbReference type="NCBIfam" id="NF038153">
    <property type="entry name" value="lant_leader_L1a"/>
    <property type="match status" value="1"/>
</dbReference>
<dbReference type="RefSeq" id="WP_188092146.1">
    <property type="nucleotide sequence ID" value="NZ_JACVFC010000007.1"/>
</dbReference>
<dbReference type="Proteomes" id="UP000659124">
    <property type="component" value="Unassembled WGS sequence"/>
</dbReference>
<name>A0ABR7TZ26_9BACT</name>
<keyword evidence="2" id="KW-1185">Reference proteome</keyword>
<protein>
    <submittedName>
        <fullName evidence="1">Class I lanthipeptide</fullName>
    </submittedName>
</protein>
<evidence type="ECO:0000313" key="2">
    <source>
        <dbReference type="Proteomes" id="UP000659124"/>
    </source>
</evidence>
<accession>A0ABR7TZ26</accession>
<dbReference type="EMBL" id="JACVFC010000007">
    <property type="protein sequence ID" value="MBC9935053.1"/>
    <property type="molecule type" value="Genomic_DNA"/>
</dbReference>
<organism evidence="1 2">
    <name type="scientific">Chitinophaga qingshengii</name>
    <dbReference type="NCBI Taxonomy" id="1569794"/>
    <lineage>
        <taxon>Bacteria</taxon>
        <taxon>Pseudomonadati</taxon>
        <taxon>Bacteroidota</taxon>
        <taxon>Chitinophagia</taxon>
        <taxon>Chitinophagales</taxon>
        <taxon>Chitinophagaceae</taxon>
        <taxon>Chitinophaga</taxon>
    </lineage>
</organism>
<dbReference type="InterPro" id="IPR058238">
    <property type="entry name" value="Lant_leader_dom"/>
</dbReference>